<protein>
    <recommendedName>
        <fullName evidence="8">Plant heme peroxidase family profile domain-containing protein</fullName>
    </recommendedName>
</protein>
<dbReference type="PROSITE" id="PS00435">
    <property type="entry name" value="PEROXIDASE_1"/>
    <property type="match status" value="1"/>
</dbReference>
<dbReference type="InterPro" id="IPR019793">
    <property type="entry name" value="Peroxidases_heam-ligand_BS"/>
</dbReference>
<dbReference type="AlphaFoldDB" id="A0AAV8PNC5"/>
<keyword evidence="5" id="KW-0408">Iron</keyword>
<gene>
    <name evidence="6" type="ORF">OPV22_008022</name>
</gene>
<evidence type="ECO:0000256" key="3">
    <source>
        <dbReference type="ARBA" id="ARBA00022837"/>
    </source>
</evidence>
<keyword evidence="4" id="KW-0560">Oxidoreductase</keyword>
<evidence type="ECO:0000313" key="7">
    <source>
        <dbReference type="Proteomes" id="UP001222027"/>
    </source>
</evidence>
<dbReference type="GO" id="GO:0004601">
    <property type="term" value="F:peroxidase activity"/>
    <property type="evidence" value="ECO:0007669"/>
    <property type="project" value="InterPro"/>
</dbReference>
<dbReference type="Gene3D" id="1.10.420.10">
    <property type="entry name" value="Peroxidase, domain 2"/>
    <property type="match status" value="1"/>
</dbReference>
<evidence type="ECO:0000256" key="5">
    <source>
        <dbReference type="ARBA" id="ARBA00023004"/>
    </source>
</evidence>
<evidence type="ECO:0000313" key="6">
    <source>
        <dbReference type="EMBL" id="KAJ8497470.1"/>
    </source>
</evidence>
<keyword evidence="7" id="KW-1185">Reference proteome</keyword>
<comment type="cofactor">
    <cofactor evidence="1">
        <name>heme b</name>
        <dbReference type="ChEBI" id="CHEBI:60344"/>
    </cofactor>
</comment>
<evidence type="ECO:0000256" key="1">
    <source>
        <dbReference type="ARBA" id="ARBA00001970"/>
    </source>
</evidence>
<evidence type="ECO:0000256" key="4">
    <source>
        <dbReference type="ARBA" id="ARBA00023002"/>
    </source>
</evidence>
<dbReference type="GO" id="GO:0006979">
    <property type="term" value="P:response to oxidative stress"/>
    <property type="evidence" value="ECO:0007669"/>
    <property type="project" value="InterPro"/>
</dbReference>
<evidence type="ECO:0008006" key="8">
    <source>
        <dbReference type="Google" id="ProtNLM"/>
    </source>
</evidence>
<dbReference type="Proteomes" id="UP001222027">
    <property type="component" value="Unassembled WGS sequence"/>
</dbReference>
<comment type="caution">
    <text evidence="6">The sequence shown here is derived from an EMBL/GenBank/DDBJ whole genome shotgun (WGS) entry which is preliminary data.</text>
</comment>
<name>A0AAV8PNC5_ENSVE</name>
<dbReference type="EMBL" id="JAQQAF010000003">
    <property type="protein sequence ID" value="KAJ8497470.1"/>
    <property type="molecule type" value="Genomic_DNA"/>
</dbReference>
<proteinExistence type="predicted"/>
<dbReference type="GO" id="GO:0046872">
    <property type="term" value="F:metal ion binding"/>
    <property type="evidence" value="ECO:0007669"/>
    <property type="project" value="UniProtKB-KW"/>
</dbReference>
<accession>A0AAV8PNC5</accession>
<sequence length="216" mass="23887">MKSASGDGFIFNIDGFFSMVASEAAKLPAAQGLEDALRRSSTFLQGLRMRLIGISRLRMFFWHFSAESRSTQNHLRDGAAQTKAYFWAKLRAADSYLEVSFLAHMSNFRGHQGSGESHLSTGWVYQIRKDIVALSGGHTLGRAHPESELLKEETEGLLNASIVEMSAKDEDLFFKDYAESHKKLSELGFTPRHTDSATKTIANSAAVLLLPLLLSS</sequence>
<dbReference type="GO" id="GO:0020037">
    <property type="term" value="F:heme binding"/>
    <property type="evidence" value="ECO:0007669"/>
    <property type="project" value="InterPro"/>
</dbReference>
<keyword evidence="2" id="KW-0479">Metal-binding</keyword>
<keyword evidence="3" id="KW-0106">Calcium</keyword>
<evidence type="ECO:0000256" key="2">
    <source>
        <dbReference type="ARBA" id="ARBA00022723"/>
    </source>
</evidence>
<organism evidence="6 7">
    <name type="scientific">Ensete ventricosum</name>
    <name type="common">Abyssinian banana</name>
    <name type="synonym">Musa ensete</name>
    <dbReference type="NCBI Taxonomy" id="4639"/>
    <lineage>
        <taxon>Eukaryota</taxon>
        <taxon>Viridiplantae</taxon>
        <taxon>Streptophyta</taxon>
        <taxon>Embryophyta</taxon>
        <taxon>Tracheophyta</taxon>
        <taxon>Spermatophyta</taxon>
        <taxon>Magnoliopsida</taxon>
        <taxon>Liliopsida</taxon>
        <taxon>Zingiberales</taxon>
        <taxon>Musaceae</taxon>
        <taxon>Ensete</taxon>
    </lineage>
</organism>
<reference evidence="6 7" key="1">
    <citation type="submission" date="2022-12" db="EMBL/GenBank/DDBJ databases">
        <title>Chromosome-scale assembly of the Ensete ventricosum genome.</title>
        <authorList>
            <person name="Dussert Y."/>
            <person name="Stocks J."/>
            <person name="Wendawek A."/>
            <person name="Woldeyes F."/>
            <person name="Nichols R.A."/>
            <person name="Borrell J.S."/>
        </authorList>
    </citation>
    <scope>NUCLEOTIDE SEQUENCE [LARGE SCALE GENOMIC DNA]</scope>
    <source>
        <strain evidence="7">cv. Maze</strain>
        <tissue evidence="6">Seeds</tissue>
    </source>
</reference>
<dbReference type="InterPro" id="IPR010255">
    <property type="entry name" value="Haem_peroxidase_sf"/>
</dbReference>
<dbReference type="SUPFAM" id="SSF48113">
    <property type="entry name" value="Heme-dependent peroxidases"/>
    <property type="match status" value="1"/>
</dbReference>